<evidence type="ECO:0000313" key="1">
    <source>
        <dbReference type="EMBL" id="KAH9794825.1"/>
    </source>
</evidence>
<comment type="caution">
    <text evidence="1">The sequence shown here is derived from an EMBL/GenBank/DDBJ whole genome shotgun (WGS) entry which is preliminary data.</text>
</comment>
<evidence type="ECO:0000313" key="2">
    <source>
        <dbReference type="Proteomes" id="UP000829398"/>
    </source>
</evidence>
<sequence length="231" mass="25974">MRKPCCDKQDTNKGAWSKQEDQKLIDYIRKHGEGCWRTIPQAAGLARCGKSCRLRWINYLRPDLKRGNFAEDEEDLIIKLHALLGNRWSLIAGRLPGRTANEVKNYWNSHLRRKLINMGIDPKNHRLHHSLPHNSTGATSLGQKLVDMNEPAVKPRGDDIYQASDAGSCWEDEPCRLLPDLNLDLTMSIPSPSSSPSLANKANKEKKNDSELPNLNQQGLSASSATLVLFQ</sequence>
<gene>
    <name evidence="1" type="ORF">KPL71_005020</name>
</gene>
<dbReference type="EMBL" id="CM039171">
    <property type="protein sequence ID" value="KAH9794825.1"/>
    <property type="molecule type" value="Genomic_DNA"/>
</dbReference>
<reference evidence="2" key="1">
    <citation type="journal article" date="2023" name="Hortic. Res.">
        <title>A chromosome-level phased genome enabling allele-level studies in sweet orange: a case study on citrus Huanglongbing tolerance.</title>
        <authorList>
            <person name="Wu B."/>
            <person name="Yu Q."/>
            <person name="Deng Z."/>
            <person name="Duan Y."/>
            <person name="Luo F."/>
            <person name="Gmitter F. Jr."/>
        </authorList>
    </citation>
    <scope>NUCLEOTIDE SEQUENCE [LARGE SCALE GENOMIC DNA]</scope>
    <source>
        <strain evidence="2">cv. Valencia</strain>
    </source>
</reference>
<name>A0ACB8NB43_CITSI</name>
<keyword evidence="2" id="KW-1185">Reference proteome</keyword>
<dbReference type="Proteomes" id="UP000829398">
    <property type="component" value="Chromosome 2"/>
</dbReference>
<accession>A0ACB8NB43</accession>
<proteinExistence type="predicted"/>
<protein>
    <submittedName>
        <fullName evidence="1">MYB transcription factor</fullName>
    </submittedName>
</protein>
<organism evidence="1 2">
    <name type="scientific">Citrus sinensis</name>
    <name type="common">Sweet orange</name>
    <name type="synonym">Citrus aurantium var. sinensis</name>
    <dbReference type="NCBI Taxonomy" id="2711"/>
    <lineage>
        <taxon>Eukaryota</taxon>
        <taxon>Viridiplantae</taxon>
        <taxon>Streptophyta</taxon>
        <taxon>Embryophyta</taxon>
        <taxon>Tracheophyta</taxon>
        <taxon>Spermatophyta</taxon>
        <taxon>Magnoliopsida</taxon>
        <taxon>eudicotyledons</taxon>
        <taxon>Gunneridae</taxon>
        <taxon>Pentapetalae</taxon>
        <taxon>rosids</taxon>
        <taxon>malvids</taxon>
        <taxon>Sapindales</taxon>
        <taxon>Rutaceae</taxon>
        <taxon>Aurantioideae</taxon>
        <taxon>Citrus</taxon>
    </lineage>
</organism>